<dbReference type="PROSITE" id="PS50850">
    <property type="entry name" value="MFS"/>
    <property type="match status" value="1"/>
</dbReference>
<evidence type="ECO:0000313" key="8">
    <source>
        <dbReference type="Proteomes" id="UP001152747"/>
    </source>
</evidence>
<feature type="transmembrane region" description="Helical" evidence="5">
    <location>
        <begin position="81"/>
        <end position="104"/>
    </location>
</feature>
<gene>
    <name evidence="7" type="ORF">CAMP_LOCUS10990</name>
</gene>
<feature type="transmembrane region" description="Helical" evidence="5">
    <location>
        <begin position="209"/>
        <end position="237"/>
    </location>
</feature>
<dbReference type="InterPro" id="IPR036259">
    <property type="entry name" value="MFS_trans_sf"/>
</dbReference>
<evidence type="ECO:0000259" key="6">
    <source>
        <dbReference type="PROSITE" id="PS50850"/>
    </source>
</evidence>
<dbReference type="InterPro" id="IPR051068">
    <property type="entry name" value="MFS_Domain-Containing_Protein"/>
</dbReference>
<feature type="transmembrane region" description="Helical" evidence="5">
    <location>
        <begin position="276"/>
        <end position="293"/>
    </location>
</feature>
<feature type="transmembrane region" description="Helical" evidence="5">
    <location>
        <begin position="319"/>
        <end position="338"/>
    </location>
</feature>
<reference evidence="7" key="1">
    <citation type="submission" date="2022-11" db="EMBL/GenBank/DDBJ databases">
        <authorList>
            <person name="Kikuchi T."/>
        </authorList>
    </citation>
    <scope>NUCLEOTIDE SEQUENCE</scope>
    <source>
        <strain evidence="7">PS1010</strain>
    </source>
</reference>
<dbReference type="EMBL" id="CANHGI010000004">
    <property type="protein sequence ID" value="CAI5448353.1"/>
    <property type="molecule type" value="Genomic_DNA"/>
</dbReference>
<feature type="domain" description="Major facilitator superfamily (MFS) profile" evidence="6">
    <location>
        <begin position="1"/>
        <end position="411"/>
    </location>
</feature>
<evidence type="ECO:0000313" key="7">
    <source>
        <dbReference type="EMBL" id="CAI5448353.1"/>
    </source>
</evidence>
<dbReference type="PANTHER" id="PTHR23510">
    <property type="entry name" value="INNER MEMBRANE TRANSPORT PROTEIN YAJR"/>
    <property type="match status" value="1"/>
</dbReference>
<feature type="transmembrane region" description="Helical" evidence="5">
    <location>
        <begin position="359"/>
        <end position="380"/>
    </location>
</feature>
<evidence type="ECO:0000256" key="4">
    <source>
        <dbReference type="ARBA" id="ARBA00023136"/>
    </source>
</evidence>
<dbReference type="Gene3D" id="1.20.1250.20">
    <property type="entry name" value="MFS general substrate transporter like domains"/>
    <property type="match status" value="1"/>
</dbReference>
<evidence type="ECO:0000256" key="5">
    <source>
        <dbReference type="SAM" id="Phobius"/>
    </source>
</evidence>
<feature type="transmembrane region" description="Helical" evidence="5">
    <location>
        <begin position="54"/>
        <end position="75"/>
    </location>
</feature>
<dbReference type="Proteomes" id="UP001152747">
    <property type="component" value="Unassembled WGS sequence"/>
</dbReference>
<sequence length="433" mass="47924">MSIYFTSTWQYLSETDPTATVDFFGAILALTALAGAFGNPLLGWWNQKSGSTRYPVIVAFGIAAIGNFIYAFAYLSPNIKYTMLFARILTGFGPGALGVLRSFVGTASTKADRMKAVSIGNCGFTGGFFIGPTIQICFIPLGKIGYEFSIFRFNMYTTCALFMTVFSIFSVILTIFCLKENYVGIISNEDKSSDPFFVLPKFDRSPVFLLYYMWWLLCGTVCVESMAAPLTIAMYSWNPEDAVLYNGIIQTVGCAITFSVNFCLASTKLKDVDNRILLLVGLFFFAIFFVFHLPNPLYPGPLDGLCDYDWCSSTPRVPLYLYLFIASVVLGVGFPLISSSSSSLLSQILGPRRQGTAQGFFAFTGSFSQFVVSLFSTSLFNASGYKWIMCYHLAVVTFAILGVSILWPRLTPLKITPTPETPTKYKSGTFYRM</sequence>
<evidence type="ECO:0000256" key="2">
    <source>
        <dbReference type="ARBA" id="ARBA00022692"/>
    </source>
</evidence>
<feature type="transmembrane region" description="Helical" evidence="5">
    <location>
        <begin position="386"/>
        <end position="407"/>
    </location>
</feature>
<name>A0A9P1IMF7_9PELO</name>
<dbReference type="AlphaFoldDB" id="A0A9P1IMF7"/>
<dbReference type="CDD" id="cd17326">
    <property type="entry name" value="MFS_MFSD8"/>
    <property type="match status" value="1"/>
</dbReference>
<dbReference type="PANTHER" id="PTHR23510:SF5">
    <property type="entry name" value="MFS DOMAIN-CONTAINING PROTEIN"/>
    <property type="match status" value="1"/>
</dbReference>
<feature type="transmembrane region" description="Helical" evidence="5">
    <location>
        <begin position="116"/>
        <end position="141"/>
    </location>
</feature>
<dbReference type="GO" id="GO:0022857">
    <property type="term" value="F:transmembrane transporter activity"/>
    <property type="evidence" value="ECO:0007669"/>
    <property type="project" value="InterPro"/>
</dbReference>
<comment type="caution">
    <text evidence="7">The sequence shown here is derived from an EMBL/GenBank/DDBJ whole genome shotgun (WGS) entry which is preliminary data.</text>
</comment>
<keyword evidence="4 5" id="KW-0472">Membrane</keyword>
<evidence type="ECO:0000256" key="1">
    <source>
        <dbReference type="ARBA" id="ARBA00004141"/>
    </source>
</evidence>
<feature type="transmembrane region" description="Helical" evidence="5">
    <location>
        <begin position="243"/>
        <end position="264"/>
    </location>
</feature>
<dbReference type="InterPro" id="IPR011701">
    <property type="entry name" value="MFS"/>
</dbReference>
<keyword evidence="8" id="KW-1185">Reference proteome</keyword>
<dbReference type="SUPFAM" id="SSF103473">
    <property type="entry name" value="MFS general substrate transporter"/>
    <property type="match status" value="1"/>
</dbReference>
<evidence type="ECO:0000256" key="3">
    <source>
        <dbReference type="ARBA" id="ARBA00022989"/>
    </source>
</evidence>
<keyword evidence="2 5" id="KW-0812">Transmembrane</keyword>
<protein>
    <recommendedName>
        <fullName evidence="6">Major facilitator superfamily (MFS) profile domain-containing protein</fullName>
    </recommendedName>
</protein>
<dbReference type="GO" id="GO:0005765">
    <property type="term" value="C:lysosomal membrane"/>
    <property type="evidence" value="ECO:0007669"/>
    <property type="project" value="TreeGrafter"/>
</dbReference>
<dbReference type="InterPro" id="IPR020846">
    <property type="entry name" value="MFS_dom"/>
</dbReference>
<accession>A0A9P1IMF7</accession>
<dbReference type="Pfam" id="PF07690">
    <property type="entry name" value="MFS_1"/>
    <property type="match status" value="1"/>
</dbReference>
<comment type="subcellular location">
    <subcellularLocation>
        <location evidence="1">Membrane</location>
        <topology evidence="1">Multi-pass membrane protein</topology>
    </subcellularLocation>
</comment>
<dbReference type="OrthoDB" id="370281at2759"/>
<organism evidence="7 8">
    <name type="scientific">Caenorhabditis angaria</name>
    <dbReference type="NCBI Taxonomy" id="860376"/>
    <lineage>
        <taxon>Eukaryota</taxon>
        <taxon>Metazoa</taxon>
        <taxon>Ecdysozoa</taxon>
        <taxon>Nematoda</taxon>
        <taxon>Chromadorea</taxon>
        <taxon>Rhabditida</taxon>
        <taxon>Rhabditina</taxon>
        <taxon>Rhabditomorpha</taxon>
        <taxon>Rhabditoidea</taxon>
        <taxon>Rhabditidae</taxon>
        <taxon>Peloderinae</taxon>
        <taxon>Caenorhabditis</taxon>
    </lineage>
</organism>
<proteinExistence type="predicted"/>
<feature type="transmembrane region" description="Helical" evidence="5">
    <location>
        <begin position="153"/>
        <end position="178"/>
    </location>
</feature>
<keyword evidence="3 5" id="KW-1133">Transmembrane helix</keyword>
<feature type="transmembrane region" description="Helical" evidence="5">
    <location>
        <begin position="23"/>
        <end position="42"/>
    </location>
</feature>